<protein>
    <recommendedName>
        <fullName evidence="2">F-box domain-containing protein</fullName>
    </recommendedName>
</protein>
<feature type="region of interest" description="Disordered" evidence="1">
    <location>
        <begin position="1"/>
        <end position="20"/>
    </location>
</feature>
<accession>A0A9Q1GZ88</accession>
<dbReference type="CDD" id="cd22157">
    <property type="entry name" value="F-box_AtFBW1-like"/>
    <property type="match status" value="1"/>
</dbReference>
<evidence type="ECO:0000313" key="4">
    <source>
        <dbReference type="Proteomes" id="UP001153076"/>
    </source>
</evidence>
<proteinExistence type="predicted"/>
<dbReference type="InterPro" id="IPR036047">
    <property type="entry name" value="F-box-like_dom_sf"/>
</dbReference>
<dbReference type="OrthoDB" id="1304908at2759"/>
<keyword evidence="4" id="KW-1185">Reference proteome</keyword>
<dbReference type="Pfam" id="PF00646">
    <property type="entry name" value="F-box"/>
    <property type="match status" value="1"/>
</dbReference>
<reference evidence="3" key="1">
    <citation type="submission" date="2022-04" db="EMBL/GenBank/DDBJ databases">
        <title>Carnegiea gigantea Genome sequencing and assembly v2.</title>
        <authorList>
            <person name="Copetti D."/>
            <person name="Sanderson M.J."/>
            <person name="Burquez A."/>
            <person name="Wojciechowski M.F."/>
        </authorList>
    </citation>
    <scope>NUCLEOTIDE SEQUENCE</scope>
    <source>
        <strain evidence="3">SGP5-SGP5p</strain>
        <tissue evidence="3">Aerial part</tissue>
    </source>
</reference>
<dbReference type="Proteomes" id="UP001153076">
    <property type="component" value="Unassembled WGS sequence"/>
</dbReference>
<feature type="domain" description="F-box" evidence="2">
    <location>
        <begin position="19"/>
        <end position="65"/>
    </location>
</feature>
<sequence>MDTKPTEKLPSHRPQPKTIETRSTFPDDVVEEILSWLSVRRLLRFRCVSKSWFALINCPRFIKKQHEKQYAIFKEEGDVPLFFNTRHWASNFGDPNQFYLLSKRSGDVPLCVTSDLERDGSPYSPRNLELLRTLRLVGFVNGVALLAWDYLGAWNAYFALWNPATREFQVVRPRRPCSQRKRHADMYSLDNATWKSIKDPHPHIKIVERVYACDGHFNGAYYWSCQKRDNNKSYLSLSFDFSSEVLKVHDPPVARGLPVLLHRQIYGLTSIVL</sequence>
<organism evidence="3 4">
    <name type="scientific">Carnegiea gigantea</name>
    <dbReference type="NCBI Taxonomy" id="171969"/>
    <lineage>
        <taxon>Eukaryota</taxon>
        <taxon>Viridiplantae</taxon>
        <taxon>Streptophyta</taxon>
        <taxon>Embryophyta</taxon>
        <taxon>Tracheophyta</taxon>
        <taxon>Spermatophyta</taxon>
        <taxon>Magnoliopsida</taxon>
        <taxon>eudicotyledons</taxon>
        <taxon>Gunneridae</taxon>
        <taxon>Pentapetalae</taxon>
        <taxon>Caryophyllales</taxon>
        <taxon>Cactineae</taxon>
        <taxon>Cactaceae</taxon>
        <taxon>Cactoideae</taxon>
        <taxon>Echinocereeae</taxon>
        <taxon>Carnegiea</taxon>
    </lineage>
</organism>
<evidence type="ECO:0000256" key="1">
    <source>
        <dbReference type="SAM" id="MobiDB-lite"/>
    </source>
</evidence>
<dbReference type="PANTHER" id="PTHR31672">
    <property type="entry name" value="BNACNNG10540D PROTEIN"/>
    <property type="match status" value="1"/>
</dbReference>
<gene>
    <name evidence="3" type="ORF">Cgig2_015596</name>
</gene>
<evidence type="ECO:0000259" key="2">
    <source>
        <dbReference type="PROSITE" id="PS50181"/>
    </source>
</evidence>
<dbReference type="InterPro" id="IPR001810">
    <property type="entry name" value="F-box_dom"/>
</dbReference>
<dbReference type="EMBL" id="JAKOGI010001082">
    <property type="protein sequence ID" value="KAJ8427854.1"/>
    <property type="molecule type" value="Genomic_DNA"/>
</dbReference>
<comment type="caution">
    <text evidence="3">The sequence shown here is derived from an EMBL/GenBank/DDBJ whole genome shotgun (WGS) entry which is preliminary data.</text>
</comment>
<dbReference type="PROSITE" id="PS50181">
    <property type="entry name" value="FBOX"/>
    <property type="match status" value="1"/>
</dbReference>
<dbReference type="InterPro" id="IPR050796">
    <property type="entry name" value="SCF_F-box_component"/>
</dbReference>
<dbReference type="Pfam" id="PF07734">
    <property type="entry name" value="FBA_1"/>
    <property type="match status" value="1"/>
</dbReference>
<dbReference type="InterPro" id="IPR006527">
    <property type="entry name" value="F-box-assoc_dom_typ1"/>
</dbReference>
<name>A0A9Q1GZ88_9CARY</name>
<dbReference type="Gene3D" id="1.20.1280.50">
    <property type="match status" value="1"/>
</dbReference>
<dbReference type="AlphaFoldDB" id="A0A9Q1GZ88"/>
<dbReference type="SUPFAM" id="SSF81383">
    <property type="entry name" value="F-box domain"/>
    <property type="match status" value="1"/>
</dbReference>
<dbReference type="SMART" id="SM00256">
    <property type="entry name" value="FBOX"/>
    <property type="match status" value="1"/>
</dbReference>
<evidence type="ECO:0000313" key="3">
    <source>
        <dbReference type="EMBL" id="KAJ8427854.1"/>
    </source>
</evidence>
<dbReference type="PANTHER" id="PTHR31672:SF13">
    <property type="entry name" value="F-BOX PROTEIN CPR30-LIKE"/>
    <property type="match status" value="1"/>
</dbReference>
<feature type="compositionally biased region" description="Basic and acidic residues" evidence="1">
    <location>
        <begin position="1"/>
        <end position="10"/>
    </location>
</feature>